<feature type="region of interest" description="Disordered" evidence="5">
    <location>
        <begin position="464"/>
        <end position="498"/>
    </location>
</feature>
<dbReference type="PANTHER" id="PTHR15549">
    <property type="entry name" value="PAIRED IMMUNOGLOBULIN-LIKE TYPE 2 RECEPTOR"/>
    <property type="match status" value="1"/>
</dbReference>
<feature type="region of interest" description="Disordered" evidence="5">
    <location>
        <begin position="33"/>
        <end position="119"/>
    </location>
</feature>
<feature type="compositionally biased region" description="Polar residues" evidence="5">
    <location>
        <begin position="562"/>
        <end position="577"/>
    </location>
</feature>
<dbReference type="PANTHER" id="PTHR15549:SF30">
    <property type="entry name" value="MID2 DOMAIN-CONTAINING PROTEIN"/>
    <property type="match status" value="1"/>
</dbReference>
<comment type="subcellular location">
    <subcellularLocation>
        <location evidence="1">Membrane</location>
        <topology evidence="1">Single-pass membrane protein</topology>
    </subcellularLocation>
</comment>
<evidence type="ECO:0000313" key="8">
    <source>
        <dbReference type="Proteomes" id="UP001302812"/>
    </source>
</evidence>
<reference evidence="7" key="1">
    <citation type="journal article" date="2023" name="Mol. Phylogenet. Evol.">
        <title>Genome-scale phylogeny and comparative genomics of the fungal order Sordariales.</title>
        <authorList>
            <person name="Hensen N."/>
            <person name="Bonometti L."/>
            <person name="Westerberg I."/>
            <person name="Brannstrom I.O."/>
            <person name="Guillou S."/>
            <person name="Cros-Aarteil S."/>
            <person name="Calhoun S."/>
            <person name="Haridas S."/>
            <person name="Kuo A."/>
            <person name="Mondo S."/>
            <person name="Pangilinan J."/>
            <person name="Riley R."/>
            <person name="LaButti K."/>
            <person name="Andreopoulos B."/>
            <person name="Lipzen A."/>
            <person name="Chen C."/>
            <person name="Yan M."/>
            <person name="Daum C."/>
            <person name="Ng V."/>
            <person name="Clum A."/>
            <person name="Steindorff A."/>
            <person name="Ohm R.A."/>
            <person name="Martin F."/>
            <person name="Silar P."/>
            <person name="Natvig D.O."/>
            <person name="Lalanne C."/>
            <person name="Gautier V."/>
            <person name="Ament-Velasquez S.L."/>
            <person name="Kruys A."/>
            <person name="Hutchinson M.I."/>
            <person name="Powell A.J."/>
            <person name="Barry K."/>
            <person name="Miller A.N."/>
            <person name="Grigoriev I.V."/>
            <person name="Debuchy R."/>
            <person name="Gladieux P."/>
            <person name="Hiltunen Thoren M."/>
            <person name="Johannesson H."/>
        </authorList>
    </citation>
    <scope>NUCLEOTIDE SEQUENCE</scope>
    <source>
        <strain evidence="7">CBS 508.74</strain>
    </source>
</reference>
<reference evidence="7" key="2">
    <citation type="submission" date="2023-05" db="EMBL/GenBank/DDBJ databases">
        <authorList>
            <consortium name="Lawrence Berkeley National Laboratory"/>
            <person name="Steindorff A."/>
            <person name="Hensen N."/>
            <person name="Bonometti L."/>
            <person name="Westerberg I."/>
            <person name="Brannstrom I.O."/>
            <person name="Guillou S."/>
            <person name="Cros-Aarteil S."/>
            <person name="Calhoun S."/>
            <person name="Haridas S."/>
            <person name="Kuo A."/>
            <person name="Mondo S."/>
            <person name="Pangilinan J."/>
            <person name="Riley R."/>
            <person name="Labutti K."/>
            <person name="Andreopoulos B."/>
            <person name="Lipzen A."/>
            <person name="Chen C."/>
            <person name="Yanf M."/>
            <person name="Daum C."/>
            <person name="Ng V."/>
            <person name="Clum A."/>
            <person name="Ohm R."/>
            <person name="Martin F."/>
            <person name="Silar P."/>
            <person name="Natvig D."/>
            <person name="Lalanne C."/>
            <person name="Gautier V."/>
            <person name="Ament-Velasquez S.L."/>
            <person name="Kruys A."/>
            <person name="Hutchinson M.I."/>
            <person name="Powell A.J."/>
            <person name="Barry K."/>
            <person name="Miller A.N."/>
            <person name="Grigoriev I.V."/>
            <person name="Debuchy R."/>
            <person name="Gladieux P."/>
            <person name="Thoren M.H."/>
            <person name="Johannesson H."/>
        </authorList>
    </citation>
    <scope>NUCLEOTIDE SEQUENCE</scope>
    <source>
        <strain evidence="7">CBS 508.74</strain>
    </source>
</reference>
<name>A0AAN6T8H8_9PEZI</name>
<evidence type="ECO:0000256" key="5">
    <source>
        <dbReference type="SAM" id="MobiDB-lite"/>
    </source>
</evidence>
<evidence type="ECO:0000256" key="3">
    <source>
        <dbReference type="ARBA" id="ARBA00022989"/>
    </source>
</evidence>
<accession>A0AAN6T8H8</accession>
<evidence type="ECO:0000256" key="1">
    <source>
        <dbReference type="ARBA" id="ARBA00004167"/>
    </source>
</evidence>
<organism evidence="7 8">
    <name type="scientific">Canariomyces notabilis</name>
    <dbReference type="NCBI Taxonomy" id="2074819"/>
    <lineage>
        <taxon>Eukaryota</taxon>
        <taxon>Fungi</taxon>
        <taxon>Dikarya</taxon>
        <taxon>Ascomycota</taxon>
        <taxon>Pezizomycotina</taxon>
        <taxon>Sordariomycetes</taxon>
        <taxon>Sordariomycetidae</taxon>
        <taxon>Sordariales</taxon>
        <taxon>Chaetomiaceae</taxon>
        <taxon>Canariomyces</taxon>
    </lineage>
</organism>
<evidence type="ECO:0000256" key="2">
    <source>
        <dbReference type="ARBA" id="ARBA00022692"/>
    </source>
</evidence>
<sequence>MASNGLPAGAFLTTIEGRRCTAVPRVQSATAIDANGSSQSAATNSPVQTTPSSTLAAIPVAGGNADANPVESDSTPPASTTSSSPVLLTSSIPSSSGISLGQATQERQSGPSALLPTPPAAVLPPAGGATLQSFTILTDATSSREAEQTSVVQSSKADSSVIAPAVDTSIAPTPPPLVQGPAATPLSTTIESPQSSGDSGAFAAPDASSTNPALTALPSVNSNAVQSTVAVAGGVIGGVVAISILAFFIWWWRRKLHRKRRSTLLTPLDAVPSFDRNEKGGYIITRGSIGPTPVAEKVKNVLGQNFRRFQGHLRNKTGGSAPSVNLDRGTSQFMDPKGTRGPANSGIVGSRVTTKDRFTDWWSRLTADMTFNWRLRAKPVATGNMTAGITQEKSPAVGAQPDFLTLLNMDDRELDREAQRRRASISRKNGSDGFLGGLNLNFGSSPGDNPFSDTNAIAHTSAKPAPLAIGGGQPLNPFSDANAIRDATMPPPKPSTYVADIRRSRGHSVSTSRQPSTLYYYTNRDSIYSAVGGGRGSVGAGDDDSNNFRNKFRSDPFDLERTISNNKNGGSVISSTAGVAGSEAS</sequence>
<evidence type="ECO:0000256" key="6">
    <source>
        <dbReference type="SAM" id="Phobius"/>
    </source>
</evidence>
<dbReference type="GO" id="GO:0071944">
    <property type="term" value="C:cell periphery"/>
    <property type="evidence" value="ECO:0007669"/>
    <property type="project" value="UniProtKB-ARBA"/>
</dbReference>
<evidence type="ECO:0000313" key="7">
    <source>
        <dbReference type="EMBL" id="KAK4108191.1"/>
    </source>
</evidence>
<evidence type="ECO:0000256" key="4">
    <source>
        <dbReference type="ARBA" id="ARBA00023136"/>
    </source>
</evidence>
<feature type="region of interest" description="Disordered" evidence="5">
    <location>
        <begin position="559"/>
        <end position="585"/>
    </location>
</feature>
<keyword evidence="4 6" id="KW-0472">Membrane</keyword>
<feature type="compositionally biased region" description="Polar residues" evidence="5">
    <location>
        <begin position="101"/>
        <end position="111"/>
    </location>
</feature>
<dbReference type="Proteomes" id="UP001302812">
    <property type="component" value="Unassembled WGS sequence"/>
</dbReference>
<dbReference type="GO" id="GO:0016020">
    <property type="term" value="C:membrane"/>
    <property type="evidence" value="ECO:0007669"/>
    <property type="project" value="UniProtKB-SubCell"/>
</dbReference>
<feature type="transmembrane region" description="Helical" evidence="6">
    <location>
        <begin position="229"/>
        <end position="252"/>
    </location>
</feature>
<gene>
    <name evidence="7" type="ORF">N656DRAFT_696252</name>
</gene>
<feature type="compositionally biased region" description="Polar residues" evidence="5">
    <location>
        <begin position="33"/>
        <end position="55"/>
    </location>
</feature>
<comment type="caution">
    <text evidence="7">The sequence shown here is derived from an EMBL/GenBank/DDBJ whole genome shotgun (WGS) entry which is preliminary data.</text>
</comment>
<proteinExistence type="predicted"/>
<dbReference type="AlphaFoldDB" id="A0AAN6T8H8"/>
<feature type="non-terminal residue" evidence="7">
    <location>
        <position position="585"/>
    </location>
</feature>
<keyword evidence="3 6" id="KW-1133">Transmembrane helix</keyword>
<dbReference type="InterPro" id="IPR051694">
    <property type="entry name" value="Immunoregulatory_rcpt-like"/>
</dbReference>
<protein>
    <submittedName>
        <fullName evidence="7">Uncharacterized protein</fullName>
    </submittedName>
</protein>
<feature type="compositionally biased region" description="Low complexity" evidence="5">
    <location>
        <begin position="72"/>
        <end position="100"/>
    </location>
</feature>
<keyword evidence="2 6" id="KW-0812">Transmembrane</keyword>
<dbReference type="EMBL" id="MU853365">
    <property type="protein sequence ID" value="KAK4108191.1"/>
    <property type="molecule type" value="Genomic_DNA"/>
</dbReference>
<dbReference type="GeneID" id="89934816"/>
<feature type="compositionally biased region" description="Polar residues" evidence="5">
    <location>
        <begin position="185"/>
        <end position="198"/>
    </location>
</feature>
<feature type="compositionally biased region" description="Polar residues" evidence="5">
    <location>
        <begin position="317"/>
        <end position="333"/>
    </location>
</feature>
<feature type="region of interest" description="Disordered" evidence="5">
    <location>
        <begin position="313"/>
        <end position="348"/>
    </location>
</feature>
<keyword evidence="8" id="KW-1185">Reference proteome</keyword>
<feature type="region of interest" description="Disordered" evidence="5">
    <location>
        <begin position="168"/>
        <end position="208"/>
    </location>
</feature>
<dbReference type="RefSeq" id="XP_064665761.1">
    <property type="nucleotide sequence ID" value="XM_064810691.1"/>
</dbReference>